<proteinExistence type="predicted"/>
<protein>
    <submittedName>
        <fullName evidence="1">Uncharacterized protein</fullName>
    </submittedName>
</protein>
<dbReference type="AlphaFoldDB" id="A0A8J3RE73"/>
<gene>
    <name evidence="1" type="ORF">Mth01_56260</name>
</gene>
<evidence type="ECO:0000313" key="1">
    <source>
        <dbReference type="EMBL" id="GIH73373.1"/>
    </source>
</evidence>
<sequence>MPDAIDTFVGELSKAWTAYKSWGYDIPGSYVSVYFGFDENDNPGLTLPFGDHIFDQLEGSVIILPSAPASDRYRYLAYHELFHVMQYYFIPKLNLITDLPSVNWWMEATAEWATHRMYNQTDPSASGWDIYSSASDIFLSEPQRALNSSTWPWEAHKRQYGAFILAQYLTEQTDSNFVLHSWESMGLTQLPMEVIKDVIEGYNLEVRNVLTGFWAANYRLAVDALDLSRFLGISVGYRDPHASTLWPVKLAGNRPARAVEQTLLQGGSANGSIRVSAGGASYLEFTGSSTDQSMLTLQVQEQDPHLRPMLDYLLVSWPVSSSRPSGTPSRWSRLAGDGEISVMLDPGEMGTLIVIRSDLIGGSGAADDSSVRIDWNASMVDGGTRPNSALNNLWSTQEAAAGCADWSGGDGVQSTLLPGGKRAWFFSDTFLGDPSKRSPGTEVSYIRNSIVLQGGSSLRTITGGSTCGENDSGKDFWDRYAKTPVGEGGQYWTGDAKVSIANGTSDVVKFYYEGIGDENTRAAYVRFPQTDLTTRTTMSVSPTKLQDCSARPPYPIIWGASLLDHEGMTYIYGWEADGTSAEKPLYLARTASTVDPADQSQWRYFSGTAADGSAQWTSSCAASKPLQSKSEVDFSVIHLNGRFWLVHHTPASEAPGKIVAVPATTAWGFGSDQVDLFTPPETKTNPNHSSVYGARVHADVNSDKGRIVISYTVSTSAINLTCWTRGYYFPDNYQPRFIDVPTTAFFSAKT</sequence>
<dbReference type="EMBL" id="BOOG01000086">
    <property type="protein sequence ID" value="GIH73373.1"/>
    <property type="molecule type" value="Genomic_DNA"/>
</dbReference>
<reference evidence="1" key="1">
    <citation type="submission" date="2021-01" db="EMBL/GenBank/DDBJ databases">
        <title>Whole genome shotgun sequence of Sphaerimonospora thailandensis NBRC 107569.</title>
        <authorList>
            <person name="Komaki H."/>
            <person name="Tamura T."/>
        </authorList>
    </citation>
    <scope>NUCLEOTIDE SEQUENCE</scope>
    <source>
        <strain evidence="1">NBRC 107569</strain>
    </source>
</reference>
<name>A0A8J3RE73_9ACTN</name>
<dbReference type="Proteomes" id="UP000610966">
    <property type="component" value="Unassembled WGS sequence"/>
</dbReference>
<keyword evidence="2" id="KW-1185">Reference proteome</keyword>
<comment type="caution">
    <text evidence="1">The sequence shown here is derived from an EMBL/GenBank/DDBJ whole genome shotgun (WGS) entry which is preliminary data.</text>
</comment>
<accession>A0A8J3RE73</accession>
<organism evidence="1 2">
    <name type="scientific">Sphaerimonospora thailandensis</name>
    <dbReference type="NCBI Taxonomy" id="795644"/>
    <lineage>
        <taxon>Bacteria</taxon>
        <taxon>Bacillati</taxon>
        <taxon>Actinomycetota</taxon>
        <taxon>Actinomycetes</taxon>
        <taxon>Streptosporangiales</taxon>
        <taxon>Streptosporangiaceae</taxon>
        <taxon>Sphaerimonospora</taxon>
    </lineage>
</organism>
<evidence type="ECO:0000313" key="2">
    <source>
        <dbReference type="Proteomes" id="UP000610966"/>
    </source>
</evidence>